<name>A0A7S0VVB5_9CRYP</name>
<evidence type="ECO:0000313" key="2">
    <source>
        <dbReference type="EMBL" id="CAD8799064.1"/>
    </source>
</evidence>
<accession>A0A7S0VVB5</accession>
<dbReference type="PROSITE" id="PS50222">
    <property type="entry name" value="EF_HAND_2"/>
    <property type="match status" value="1"/>
</dbReference>
<dbReference type="EMBL" id="HBFN01021806">
    <property type="protein sequence ID" value="CAD8799064.1"/>
    <property type="molecule type" value="Transcribed_RNA"/>
</dbReference>
<evidence type="ECO:0000259" key="1">
    <source>
        <dbReference type="PROSITE" id="PS50222"/>
    </source>
</evidence>
<feature type="domain" description="EF-hand" evidence="1">
    <location>
        <begin position="16"/>
        <end position="51"/>
    </location>
</feature>
<dbReference type="CDD" id="cd00051">
    <property type="entry name" value="EFh"/>
    <property type="match status" value="1"/>
</dbReference>
<proteinExistence type="predicted"/>
<organism evidence="2">
    <name type="scientific">Hemiselmis tepida</name>
    <dbReference type="NCBI Taxonomy" id="464990"/>
    <lineage>
        <taxon>Eukaryota</taxon>
        <taxon>Cryptophyceae</taxon>
        <taxon>Cryptomonadales</taxon>
        <taxon>Hemiselmidaceae</taxon>
        <taxon>Hemiselmis</taxon>
    </lineage>
</organism>
<dbReference type="SUPFAM" id="SSF47473">
    <property type="entry name" value="EF-hand"/>
    <property type="match status" value="1"/>
</dbReference>
<dbReference type="InterPro" id="IPR011992">
    <property type="entry name" value="EF-hand-dom_pair"/>
</dbReference>
<protein>
    <recommendedName>
        <fullName evidence="1">EF-hand domain-containing protein</fullName>
    </recommendedName>
</protein>
<dbReference type="Gene3D" id="1.10.238.10">
    <property type="entry name" value="EF-hand"/>
    <property type="match status" value="1"/>
</dbReference>
<sequence>MPSHHLSAALTQLTPEQQTEYVIAFNKIDTSGDELLQKSEISQALVETGEHVSVSELEKMLADVGYRPEYDENGEEVGGMTLDQFIEMMAVHTQVQKGLHKTGFFHGGISNTRMREVAKRNSFKHKPAVDGADKMDKFLAEDVKCARCHHFFNPSDNADDACGYHALPGRSEGGRTRNDLEEVTFRCCGRVQKGTAPIIIHAEPCMHGKHVTREELDKIEKEANCSSG</sequence>
<reference evidence="2" key="1">
    <citation type="submission" date="2021-01" db="EMBL/GenBank/DDBJ databases">
        <authorList>
            <person name="Corre E."/>
            <person name="Pelletier E."/>
            <person name="Niang G."/>
            <person name="Scheremetjew M."/>
            <person name="Finn R."/>
            <person name="Kale V."/>
            <person name="Holt S."/>
            <person name="Cochrane G."/>
            <person name="Meng A."/>
            <person name="Brown T."/>
            <person name="Cohen L."/>
        </authorList>
    </citation>
    <scope>NUCLEOTIDE SEQUENCE</scope>
    <source>
        <strain evidence="2">CCMP443</strain>
    </source>
</reference>
<gene>
    <name evidence="2" type="ORF">HTEP1355_LOCUS12705</name>
</gene>
<dbReference type="GO" id="GO:0005509">
    <property type="term" value="F:calcium ion binding"/>
    <property type="evidence" value="ECO:0007669"/>
    <property type="project" value="InterPro"/>
</dbReference>
<dbReference type="AlphaFoldDB" id="A0A7S0VVB5"/>
<dbReference type="InterPro" id="IPR002048">
    <property type="entry name" value="EF_hand_dom"/>
</dbReference>